<protein>
    <submittedName>
        <fullName evidence="2">Helix-turn-helix domain-containing protein</fullName>
    </submittedName>
</protein>
<keyword evidence="3" id="KW-1185">Reference proteome</keyword>
<dbReference type="Pfam" id="PF14493">
    <property type="entry name" value="HTH_40"/>
    <property type="match status" value="1"/>
</dbReference>
<evidence type="ECO:0000313" key="3">
    <source>
        <dbReference type="Proteomes" id="UP001596142"/>
    </source>
</evidence>
<gene>
    <name evidence="2" type="ORF">ACFPU1_15625</name>
</gene>
<accession>A0ABW0YUZ7</accession>
<proteinExistence type="predicted"/>
<evidence type="ECO:0000313" key="2">
    <source>
        <dbReference type="EMBL" id="MFC5714179.1"/>
    </source>
</evidence>
<reference evidence="3" key="1">
    <citation type="journal article" date="2019" name="Int. J. Syst. Evol. Microbiol.">
        <title>The Global Catalogue of Microorganisms (GCM) 10K type strain sequencing project: providing services to taxonomists for standard genome sequencing and annotation.</title>
        <authorList>
            <consortium name="The Broad Institute Genomics Platform"/>
            <consortium name="The Broad Institute Genome Sequencing Center for Infectious Disease"/>
            <person name="Wu L."/>
            <person name="Ma J."/>
        </authorList>
    </citation>
    <scope>NUCLEOTIDE SEQUENCE [LARGE SCALE GENOMIC DNA]</scope>
    <source>
        <strain evidence="3">CECT 7184</strain>
    </source>
</reference>
<feature type="domain" description="Helicase Helix-turn-helix" evidence="1">
    <location>
        <begin position="259"/>
        <end position="347"/>
    </location>
</feature>
<comment type="caution">
    <text evidence="2">The sequence shown here is derived from an EMBL/GenBank/DDBJ whole genome shotgun (WGS) entry which is preliminary data.</text>
</comment>
<dbReference type="RefSeq" id="WP_385942777.1">
    <property type="nucleotide sequence ID" value="NZ_JBHSOZ010000010.1"/>
</dbReference>
<dbReference type="InterPro" id="IPR029491">
    <property type="entry name" value="Helicase_HTH"/>
</dbReference>
<dbReference type="InterPro" id="IPR008308">
    <property type="entry name" value="YpbB-like"/>
</dbReference>
<evidence type="ECO:0000259" key="1">
    <source>
        <dbReference type="Pfam" id="PF14493"/>
    </source>
</evidence>
<sequence length="355" mass="40737">MAERALFRQKLLLFVLFRIQGDRTLRSAYHLLTGKKTAQTIQDGKLYQTLFLFQSLPAYSEREFNQDVHDLAFQQKYIVLSKDSGTLTSKGKEKVNELISHPPWSNHYNGWLYEKAASILWQRLSLFVQALSFGLKKDSFYIPVTNNHAVLTWVKEEWKRKPDKEASAETLFQELHKLLCTLEKLDSDIFVSRLSGWKAPGLTFGQCASTFDIESSEARFRFNGVLHYLIKEGSARPESYPFLYSFIKDIGNSQGLTATALKTKELLLQKKSKEEISVIRGLRPSTIEDHIVEISSYDPSFLIDTYVSEQLQKQIVQASLRRQTKKLKIIKEEVGAGVTYFQIRLALAQGERHGT</sequence>
<organism evidence="2 3">
    <name type="scientific">Thalassorhabdus alkalitolerans</name>
    <dbReference type="NCBI Taxonomy" id="2282697"/>
    <lineage>
        <taxon>Bacteria</taxon>
        <taxon>Bacillati</taxon>
        <taxon>Bacillota</taxon>
        <taxon>Bacilli</taxon>
        <taxon>Bacillales</taxon>
        <taxon>Bacillaceae</taxon>
        <taxon>Thalassorhabdus</taxon>
    </lineage>
</organism>
<name>A0ABW0YUZ7_9BACI</name>
<dbReference type="PIRSF" id="PIRSF021350">
    <property type="entry name" value="UCP021350"/>
    <property type="match status" value="1"/>
</dbReference>
<dbReference type="Proteomes" id="UP001596142">
    <property type="component" value="Unassembled WGS sequence"/>
</dbReference>
<dbReference type="EMBL" id="JBHSOZ010000010">
    <property type="protein sequence ID" value="MFC5714179.1"/>
    <property type="molecule type" value="Genomic_DNA"/>
</dbReference>